<dbReference type="PANTHER" id="PTHR43031:SF1">
    <property type="entry name" value="PYRIDINE NUCLEOTIDE-DISULPHIDE OXIDOREDUCTASE"/>
    <property type="match status" value="1"/>
</dbReference>
<sequence>MFKNLVIIAMLSTAAFAQDAAKPANGANARKPARTKTLTNAEFDAYLAHPEKVLLVDVRRPDEVSTIGGFPVYLSIQIKDLKDHLKEIPKDRGIITVSNHAARAGAAGDVLDDAGFKVLGAVGADTYQLDGGKLAVKIPVPPPPPAGGGVRAAGAAAH</sequence>
<feature type="signal peptide" evidence="1">
    <location>
        <begin position="1"/>
        <end position="17"/>
    </location>
</feature>
<evidence type="ECO:0000313" key="4">
    <source>
        <dbReference type="Proteomes" id="UP000198356"/>
    </source>
</evidence>
<dbReference type="SMART" id="SM00450">
    <property type="entry name" value="RHOD"/>
    <property type="match status" value="1"/>
</dbReference>
<feature type="domain" description="Rhodanese" evidence="2">
    <location>
        <begin position="49"/>
        <end position="145"/>
    </location>
</feature>
<feature type="chain" id="PRO_5013099742" evidence="1">
    <location>
        <begin position="18"/>
        <end position="158"/>
    </location>
</feature>
<dbReference type="Gene3D" id="3.40.250.10">
    <property type="entry name" value="Rhodanese-like domain"/>
    <property type="match status" value="1"/>
</dbReference>
<reference evidence="3 4" key="1">
    <citation type="submission" date="2017-06" db="EMBL/GenBank/DDBJ databases">
        <authorList>
            <person name="Kim H.J."/>
            <person name="Triplett B.A."/>
        </authorList>
    </citation>
    <scope>NUCLEOTIDE SEQUENCE [LARGE SCALE GENOMIC DNA]</scope>
    <source>
        <strain evidence="3 4">DSM 18704</strain>
    </source>
</reference>
<dbReference type="EMBL" id="FZOU01000004">
    <property type="protein sequence ID" value="SNT10200.1"/>
    <property type="molecule type" value="Genomic_DNA"/>
</dbReference>
<dbReference type="PANTHER" id="PTHR43031">
    <property type="entry name" value="FAD-DEPENDENT OXIDOREDUCTASE"/>
    <property type="match status" value="1"/>
</dbReference>
<evidence type="ECO:0000313" key="3">
    <source>
        <dbReference type="EMBL" id="SNT10200.1"/>
    </source>
</evidence>
<keyword evidence="1" id="KW-0732">Signal</keyword>
<evidence type="ECO:0000256" key="1">
    <source>
        <dbReference type="SAM" id="SignalP"/>
    </source>
</evidence>
<dbReference type="InterPro" id="IPR050229">
    <property type="entry name" value="GlpE_sulfurtransferase"/>
</dbReference>
<dbReference type="SUPFAM" id="SSF52821">
    <property type="entry name" value="Rhodanese/Cell cycle control phosphatase"/>
    <property type="match status" value="1"/>
</dbReference>
<name>A0A239JWS4_9BACT</name>
<organism evidence="3 4">
    <name type="scientific">Granulicella rosea</name>
    <dbReference type="NCBI Taxonomy" id="474952"/>
    <lineage>
        <taxon>Bacteria</taxon>
        <taxon>Pseudomonadati</taxon>
        <taxon>Acidobacteriota</taxon>
        <taxon>Terriglobia</taxon>
        <taxon>Terriglobales</taxon>
        <taxon>Acidobacteriaceae</taxon>
        <taxon>Granulicella</taxon>
    </lineage>
</organism>
<dbReference type="Proteomes" id="UP000198356">
    <property type="component" value="Unassembled WGS sequence"/>
</dbReference>
<evidence type="ECO:0000259" key="2">
    <source>
        <dbReference type="PROSITE" id="PS50206"/>
    </source>
</evidence>
<accession>A0A239JWS4</accession>
<dbReference type="RefSeq" id="WP_089408832.1">
    <property type="nucleotide sequence ID" value="NZ_FZOU01000004.1"/>
</dbReference>
<proteinExistence type="predicted"/>
<gene>
    <name evidence="3" type="ORF">SAMN05421770_104171</name>
</gene>
<dbReference type="PROSITE" id="PS50206">
    <property type="entry name" value="RHODANESE_3"/>
    <property type="match status" value="1"/>
</dbReference>
<dbReference type="AlphaFoldDB" id="A0A239JWS4"/>
<dbReference type="InterPro" id="IPR036873">
    <property type="entry name" value="Rhodanese-like_dom_sf"/>
</dbReference>
<dbReference type="OrthoDB" id="30052at2"/>
<dbReference type="GO" id="GO:0016740">
    <property type="term" value="F:transferase activity"/>
    <property type="evidence" value="ECO:0007669"/>
    <property type="project" value="UniProtKB-KW"/>
</dbReference>
<dbReference type="InterPro" id="IPR001763">
    <property type="entry name" value="Rhodanese-like_dom"/>
</dbReference>
<keyword evidence="3" id="KW-0808">Transferase</keyword>
<protein>
    <submittedName>
        <fullName evidence="3">Rhodanese-related sulfurtransferase</fullName>
    </submittedName>
</protein>
<keyword evidence="4" id="KW-1185">Reference proteome</keyword>